<dbReference type="Pfam" id="PF04195">
    <property type="entry name" value="Transposase_28"/>
    <property type="match status" value="1"/>
</dbReference>
<sequence>MAAVGESVGSYGWVNEAVLGLPSLFTDAENVKQLGSPLLWVRNGQNVKVEFVPCSALDRVCHEGKGADWFFMYSCVLAEIGIRFSFTEFECAVLRQLNCAPSQIHPNSWEFIRAFEVLMEYLQEEPSLGLFFYLFQAKGVERGIWVTLSSHKGRTVFSLFKATYRDFKNFYIKVRSPEDVMPFFLDEKLSQKFPLYWCRKPVQCLGVEELSERDAEMKVPDCNTASLKSFFKQRAERELSSSHVVKVEKGSEVNKPSGKRNPISLKRMRMEETSGKRVIDLTEGRKYGKDVVSEDVAEFVKSQQGLHGFENVGGANSLWSETFPFPMVADEHFQAKADLDLLDGFGKVASARYLQVQAARLMCISRRWELQGLEEESSKKADALELERKLLLATEQVSLKEKENVMLKEQNAELKVKVAKLVKDKKDLETRVVEVCGERKEAEVSKKAHGFEMFAAAWDRAKAQAEQFAHGVSFEKMDPVKVV</sequence>
<evidence type="ECO:0000256" key="1">
    <source>
        <dbReference type="SAM" id="Coils"/>
    </source>
</evidence>
<dbReference type="Proteomes" id="UP001341840">
    <property type="component" value="Unassembled WGS sequence"/>
</dbReference>
<protein>
    <recommendedName>
        <fullName evidence="2">Transposase (putative) gypsy type domain-containing protein</fullName>
    </recommendedName>
</protein>
<keyword evidence="1" id="KW-0175">Coiled coil</keyword>
<feature type="domain" description="Transposase (putative) gypsy type" evidence="2">
    <location>
        <begin position="77"/>
        <end position="138"/>
    </location>
</feature>
<keyword evidence="4" id="KW-1185">Reference proteome</keyword>
<reference evidence="3 4" key="1">
    <citation type="journal article" date="2023" name="Plants (Basel)">
        <title>Bridging the Gap: Combining Genomics and Transcriptomics Approaches to Understand Stylosanthes scabra, an Orphan Legume from the Brazilian Caatinga.</title>
        <authorList>
            <person name="Ferreira-Neto J.R.C."/>
            <person name="da Silva M.D."/>
            <person name="Binneck E."/>
            <person name="de Melo N.F."/>
            <person name="da Silva R.H."/>
            <person name="de Melo A.L.T.M."/>
            <person name="Pandolfi V."/>
            <person name="Bustamante F.O."/>
            <person name="Brasileiro-Vidal A.C."/>
            <person name="Benko-Iseppon A.M."/>
        </authorList>
    </citation>
    <scope>NUCLEOTIDE SEQUENCE [LARGE SCALE GENOMIC DNA]</scope>
    <source>
        <tissue evidence="3">Leaves</tissue>
    </source>
</reference>
<evidence type="ECO:0000313" key="3">
    <source>
        <dbReference type="EMBL" id="MED6160715.1"/>
    </source>
</evidence>
<evidence type="ECO:0000259" key="2">
    <source>
        <dbReference type="Pfam" id="PF04195"/>
    </source>
</evidence>
<organism evidence="3 4">
    <name type="scientific">Stylosanthes scabra</name>
    <dbReference type="NCBI Taxonomy" id="79078"/>
    <lineage>
        <taxon>Eukaryota</taxon>
        <taxon>Viridiplantae</taxon>
        <taxon>Streptophyta</taxon>
        <taxon>Embryophyta</taxon>
        <taxon>Tracheophyta</taxon>
        <taxon>Spermatophyta</taxon>
        <taxon>Magnoliopsida</taxon>
        <taxon>eudicotyledons</taxon>
        <taxon>Gunneridae</taxon>
        <taxon>Pentapetalae</taxon>
        <taxon>rosids</taxon>
        <taxon>fabids</taxon>
        <taxon>Fabales</taxon>
        <taxon>Fabaceae</taxon>
        <taxon>Papilionoideae</taxon>
        <taxon>50 kb inversion clade</taxon>
        <taxon>dalbergioids sensu lato</taxon>
        <taxon>Dalbergieae</taxon>
        <taxon>Pterocarpus clade</taxon>
        <taxon>Stylosanthes</taxon>
    </lineage>
</organism>
<dbReference type="EMBL" id="JASCZI010121236">
    <property type="protein sequence ID" value="MED6160715.1"/>
    <property type="molecule type" value="Genomic_DNA"/>
</dbReference>
<accession>A0ABU6UK67</accession>
<proteinExistence type="predicted"/>
<name>A0ABU6UK67_9FABA</name>
<evidence type="ECO:0000313" key="4">
    <source>
        <dbReference type="Proteomes" id="UP001341840"/>
    </source>
</evidence>
<comment type="caution">
    <text evidence="3">The sequence shown here is derived from an EMBL/GenBank/DDBJ whole genome shotgun (WGS) entry which is preliminary data.</text>
</comment>
<dbReference type="InterPro" id="IPR007321">
    <property type="entry name" value="Transposase_28"/>
</dbReference>
<feature type="coiled-coil region" evidence="1">
    <location>
        <begin position="397"/>
        <end position="431"/>
    </location>
</feature>
<gene>
    <name evidence="3" type="ORF">PIB30_054001</name>
</gene>